<dbReference type="Pfam" id="PF07873">
    <property type="entry name" value="YabP"/>
    <property type="match status" value="1"/>
</dbReference>
<proteinExistence type="predicted"/>
<evidence type="ECO:0000313" key="2">
    <source>
        <dbReference type="Proteomes" id="UP000006294"/>
    </source>
</evidence>
<protein>
    <recommendedName>
        <fullName evidence="3">Sporulation protein YqfC</fullName>
    </recommendedName>
</protein>
<organism evidence="1 2">
    <name type="scientific">Amphibacillus xylanus (strain ATCC 51415 / DSM 6626 / JCM 7361 / LMG 17667 / NBRC 15112 / Ep01)</name>
    <dbReference type="NCBI Taxonomy" id="698758"/>
    <lineage>
        <taxon>Bacteria</taxon>
        <taxon>Bacillati</taxon>
        <taxon>Bacillota</taxon>
        <taxon>Bacilli</taxon>
        <taxon>Bacillales</taxon>
        <taxon>Bacillaceae</taxon>
        <taxon>Amphibacillus</taxon>
    </lineage>
</organism>
<dbReference type="RefSeq" id="WP_015009846.1">
    <property type="nucleotide sequence ID" value="NC_018704.1"/>
</dbReference>
<dbReference type="HOGENOM" id="CLU_161222_2_0_9"/>
<accession>K0J3T0</accession>
<dbReference type="OrthoDB" id="2989236at2"/>
<dbReference type="Proteomes" id="UP000006294">
    <property type="component" value="Chromosome"/>
</dbReference>
<reference evidence="1 2" key="1">
    <citation type="submission" date="2011-01" db="EMBL/GenBank/DDBJ databases">
        <title>Whole genome sequence of Amphibacillus xylinus NBRC 15112.</title>
        <authorList>
            <person name="Nakazawa H."/>
            <person name="Katano Y."/>
            <person name="Nakamura S."/>
            <person name="Sasagawa M."/>
            <person name="Fukada J."/>
            <person name="Arai T."/>
            <person name="Sasakura N."/>
            <person name="Mochizuki D."/>
            <person name="Hosoyama A."/>
            <person name="Harada K."/>
            <person name="Horikawa H."/>
            <person name="Kato Y."/>
            <person name="Harada T."/>
            <person name="Sasaki K."/>
            <person name="Sekiguchi M."/>
            <person name="Hodoyama M."/>
            <person name="Nishiko R."/>
            <person name="Narita H."/>
            <person name="Hanamaki A."/>
            <person name="Hata C."/>
            <person name="Konno Y."/>
            <person name="Niimura Y."/>
            <person name="Yamazaki S."/>
            <person name="Fujita N."/>
        </authorList>
    </citation>
    <scope>NUCLEOTIDE SEQUENCE [LARGE SCALE GENOMIC DNA]</scope>
    <source>
        <strain evidence="2">ATCC 51415 / DSM 6626 / JCM 7361 / LMG 17667 / NBRC 15112 / Ep01</strain>
    </source>
</reference>
<evidence type="ECO:0008006" key="3">
    <source>
        <dbReference type="Google" id="ProtNLM"/>
    </source>
</evidence>
<evidence type="ECO:0000313" key="1">
    <source>
        <dbReference type="EMBL" id="BAM47241.1"/>
    </source>
</evidence>
<name>K0J3T0_AMPXN</name>
<dbReference type="Gene3D" id="2.60.40.2000">
    <property type="match status" value="1"/>
</dbReference>
<sequence>MRKLRSIFDKMKKTNASMLITSHLELPRITMIGDIHVYIENHHGIVRFTSTEIVLNISNGQLVIKGRGLVIKMLLTAEMLVEGKITSLEMNHRTDKNGVES</sequence>
<dbReference type="EMBL" id="AP012050">
    <property type="protein sequence ID" value="BAM47241.1"/>
    <property type="molecule type" value="Genomic_DNA"/>
</dbReference>
<dbReference type="STRING" id="698758.AXY_11090"/>
<gene>
    <name evidence="1" type="ordered locus">AXY_11090</name>
</gene>
<dbReference type="AlphaFoldDB" id="K0J3T0"/>
<dbReference type="InterPro" id="IPR038705">
    <property type="entry name" value="YabP_sf"/>
</dbReference>
<dbReference type="KEGG" id="axl:AXY_11090"/>
<keyword evidence="2" id="KW-1185">Reference proteome</keyword>
<dbReference type="InterPro" id="IPR022476">
    <property type="entry name" value="Spore_YabP/YqfC"/>
</dbReference>